<dbReference type="EMBL" id="JASPKZ010007797">
    <property type="protein sequence ID" value="KAJ9582495.1"/>
    <property type="molecule type" value="Genomic_DNA"/>
</dbReference>
<keyword evidence="2" id="KW-1185">Reference proteome</keyword>
<evidence type="ECO:0000313" key="2">
    <source>
        <dbReference type="Proteomes" id="UP001233999"/>
    </source>
</evidence>
<proteinExistence type="predicted"/>
<dbReference type="Proteomes" id="UP001233999">
    <property type="component" value="Unassembled WGS sequence"/>
</dbReference>
<reference evidence="1" key="2">
    <citation type="submission" date="2023-05" db="EMBL/GenBank/DDBJ databases">
        <authorList>
            <person name="Fouks B."/>
        </authorList>
    </citation>
    <scope>NUCLEOTIDE SEQUENCE</scope>
    <source>
        <strain evidence="1">Stay&amp;Tobe</strain>
        <tissue evidence="1">Testes</tissue>
    </source>
</reference>
<sequence>ESSIQSVGDIQDIENILDSVVQFRNEVRINAINSPQAEKDLEISDNLKKQRPSKDVTLLKACDSLRDNLLLTGVKIKDHGKMSTWTYSKRDNKRNR</sequence>
<name>A0AAD7ZLB8_DIPPU</name>
<protein>
    <submittedName>
        <fullName evidence="1">Uncharacterized protein</fullName>
    </submittedName>
</protein>
<accession>A0AAD7ZLB8</accession>
<dbReference type="AlphaFoldDB" id="A0AAD7ZLB8"/>
<comment type="caution">
    <text evidence="1">The sequence shown here is derived from an EMBL/GenBank/DDBJ whole genome shotgun (WGS) entry which is preliminary data.</text>
</comment>
<evidence type="ECO:0000313" key="1">
    <source>
        <dbReference type="EMBL" id="KAJ9582495.1"/>
    </source>
</evidence>
<feature type="non-terminal residue" evidence="1">
    <location>
        <position position="96"/>
    </location>
</feature>
<organism evidence="1 2">
    <name type="scientific">Diploptera punctata</name>
    <name type="common">Pacific beetle cockroach</name>
    <dbReference type="NCBI Taxonomy" id="6984"/>
    <lineage>
        <taxon>Eukaryota</taxon>
        <taxon>Metazoa</taxon>
        <taxon>Ecdysozoa</taxon>
        <taxon>Arthropoda</taxon>
        <taxon>Hexapoda</taxon>
        <taxon>Insecta</taxon>
        <taxon>Pterygota</taxon>
        <taxon>Neoptera</taxon>
        <taxon>Polyneoptera</taxon>
        <taxon>Dictyoptera</taxon>
        <taxon>Blattodea</taxon>
        <taxon>Blaberoidea</taxon>
        <taxon>Blaberidae</taxon>
        <taxon>Diplopterinae</taxon>
        <taxon>Diploptera</taxon>
    </lineage>
</organism>
<reference evidence="1" key="1">
    <citation type="journal article" date="2023" name="IScience">
        <title>Live-bearing cockroach genome reveals convergent evolutionary mechanisms linked to viviparity in insects and beyond.</title>
        <authorList>
            <person name="Fouks B."/>
            <person name="Harrison M.C."/>
            <person name="Mikhailova A.A."/>
            <person name="Marchal E."/>
            <person name="English S."/>
            <person name="Carruthers M."/>
            <person name="Jennings E.C."/>
            <person name="Chiamaka E.L."/>
            <person name="Frigard R.A."/>
            <person name="Pippel M."/>
            <person name="Attardo G.M."/>
            <person name="Benoit J.B."/>
            <person name="Bornberg-Bauer E."/>
            <person name="Tobe S.S."/>
        </authorList>
    </citation>
    <scope>NUCLEOTIDE SEQUENCE</scope>
    <source>
        <strain evidence="1">Stay&amp;Tobe</strain>
    </source>
</reference>
<gene>
    <name evidence="1" type="ORF">L9F63_003188</name>
</gene>